<dbReference type="Pfam" id="PF02811">
    <property type="entry name" value="PHP"/>
    <property type="match status" value="1"/>
</dbReference>
<feature type="domain" description="Polymerase/histidinol phosphatase N-terminal" evidence="1">
    <location>
        <begin position="21"/>
        <end position="86"/>
    </location>
</feature>
<dbReference type="HOGENOM" id="CLU_067347_0_0_1"/>
<evidence type="ECO:0000259" key="1">
    <source>
        <dbReference type="SMART" id="SM00481"/>
    </source>
</evidence>
<keyword evidence="3" id="KW-1185">Reference proteome</keyword>
<dbReference type="SUPFAM" id="SSF89550">
    <property type="entry name" value="PHP domain-like"/>
    <property type="match status" value="1"/>
</dbReference>
<reference evidence="2 3" key="1">
    <citation type="journal article" date="2011" name="Science">
        <title>The Selaginella genome identifies genetic changes associated with the evolution of vascular plants.</title>
        <authorList>
            <person name="Banks J.A."/>
            <person name="Nishiyama T."/>
            <person name="Hasebe M."/>
            <person name="Bowman J.L."/>
            <person name="Gribskov M."/>
            <person name="dePamphilis C."/>
            <person name="Albert V.A."/>
            <person name="Aono N."/>
            <person name="Aoyama T."/>
            <person name="Ambrose B.A."/>
            <person name="Ashton N.W."/>
            <person name="Axtell M.J."/>
            <person name="Barker E."/>
            <person name="Barker M.S."/>
            <person name="Bennetzen J.L."/>
            <person name="Bonawitz N.D."/>
            <person name="Chapple C."/>
            <person name="Cheng C."/>
            <person name="Correa L.G."/>
            <person name="Dacre M."/>
            <person name="DeBarry J."/>
            <person name="Dreyer I."/>
            <person name="Elias M."/>
            <person name="Engstrom E.M."/>
            <person name="Estelle M."/>
            <person name="Feng L."/>
            <person name="Finet C."/>
            <person name="Floyd S.K."/>
            <person name="Frommer W.B."/>
            <person name="Fujita T."/>
            <person name="Gramzow L."/>
            <person name="Gutensohn M."/>
            <person name="Harholt J."/>
            <person name="Hattori M."/>
            <person name="Heyl A."/>
            <person name="Hirai T."/>
            <person name="Hiwatashi Y."/>
            <person name="Ishikawa M."/>
            <person name="Iwata M."/>
            <person name="Karol K.G."/>
            <person name="Koehler B."/>
            <person name="Kolukisaoglu U."/>
            <person name="Kubo M."/>
            <person name="Kurata T."/>
            <person name="Lalonde S."/>
            <person name="Li K."/>
            <person name="Li Y."/>
            <person name="Litt A."/>
            <person name="Lyons E."/>
            <person name="Manning G."/>
            <person name="Maruyama T."/>
            <person name="Michael T.P."/>
            <person name="Mikami K."/>
            <person name="Miyazaki S."/>
            <person name="Morinaga S."/>
            <person name="Murata T."/>
            <person name="Mueller-Roeber B."/>
            <person name="Nelson D.R."/>
            <person name="Obara M."/>
            <person name="Oguri Y."/>
            <person name="Olmstead R.G."/>
            <person name="Onodera N."/>
            <person name="Petersen B.L."/>
            <person name="Pils B."/>
            <person name="Prigge M."/>
            <person name="Rensing S.A."/>
            <person name="Riano-Pachon D.M."/>
            <person name="Roberts A.W."/>
            <person name="Sato Y."/>
            <person name="Scheller H.V."/>
            <person name="Schulz B."/>
            <person name="Schulz C."/>
            <person name="Shakirov E.V."/>
            <person name="Shibagaki N."/>
            <person name="Shinohara N."/>
            <person name="Shippen D.E."/>
            <person name="Soerensen I."/>
            <person name="Sotooka R."/>
            <person name="Sugimoto N."/>
            <person name="Sugita M."/>
            <person name="Sumikawa N."/>
            <person name="Tanurdzic M."/>
            <person name="Theissen G."/>
            <person name="Ulvskov P."/>
            <person name="Wakazuki S."/>
            <person name="Weng J.K."/>
            <person name="Willats W.W."/>
            <person name="Wipf D."/>
            <person name="Wolf P.G."/>
            <person name="Yang L."/>
            <person name="Zimmer A.D."/>
            <person name="Zhu Q."/>
            <person name="Mitros T."/>
            <person name="Hellsten U."/>
            <person name="Loque D."/>
            <person name="Otillar R."/>
            <person name="Salamov A."/>
            <person name="Schmutz J."/>
            <person name="Shapiro H."/>
            <person name="Lindquist E."/>
            <person name="Lucas S."/>
            <person name="Rokhsar D."/>
            <person name="Grigoriev I.V."/>
        </authorList>
    </citation>
    <scope>NUCLEOTIDE SEQUENCE [LARGE SCALE GENOMIC DNA]</scope>
</reference>
<dbReference type="InterPro" id="IPR004013">
    <property type="entry name" value="PHP_dom"/>
</dbReference>
<dbReference type="EMBL" id="GL377644">
    <property type="protein sequence ID" value="EFJ11708.1"/>
    <property type="molecule type" value="Genomic_DNA"/>
</dbReference>
<dbReference type="Gramene" id="EFJ11708">
    <property type="protein sequence ID" value="EFJ11708"/>
    <property type="gene ID" value="SELMODRAFT_44729"/>
</dbReference>
<dbReference type="GO" id="GO:0004534">
    <property type="term" value="F:5'-3' RNA exonuclease activity"/>
    <property type="evidence" value="ECO:0000318"/>
    <property type="project" value="GO_Central"/>
</dbReference>
<dbReference type="Gene3D" id="3.20.20.140">
    <property type="entry name" value="Metal-dependent hydrolases"/>
    <property type="match status" value="1"/>
</dbReference>
<gene>
    <name evidence="2" type="ORF">SELMODRAFT_44729</name>
</gene>
<dbReference type="SMART" id="SM00481">
    <property type="entry name" value="POLIIIAc"/>
    <property type="match status" value="1"/>
</dbReference>
<dbReference type="PANTHER" id="PTHR42924">
    <property type="entry name" value="EXONUCLEASE"/>
    <property type="match status" value="1"/>
</dbReference>
<name>D8SV00_SELML</name>
<feature type="non-terminal residue" evidence="2">
    <location>
        <position position="309"/>
    </location>
</feature>
<dbReference type="CDD" id="cd07438">
    <property type="entry name" value="PHP_HisPPase_AMP"/>
    <property type="match status" value="1"/>
</dbReference>
<feature type="non-terminal residue" evidence="2">
    <location>
        <position position="1"/>
    </location>
</feature>
<dbReference type="InterPro" id="IPR052018">
    <property type="entry name" value="PHP_domain"/>
</dbReference>
<dbReference type="STRING" id="88036.D8SV00"/>
<dbReference type="OrthoDB" id="16564at2759"/>
<dbReference type="AlphaFoldDB" id="D8SV00"/>
<evidence type="ECO:0000313" key="2">
    <source>
        <dbReference type="EMBL" id="EFJ11708.1"/>
    </source>
</evidence>
<dbReference type="PANTHER" id="PTHR42924:SF3">
    <property type="entry name" value="POLYMERASE_HISTIDINOL PHOSPHATASE N-TERMINAL DOMAIN-CONTAINING PROTEIN"/>
    <property type="match status" value="1"/>
</dbReference>
<organism evidence="3">
    <name type="scientific">Selaginella moellendorffii</name>
    <name type="common">Spikemoss</name>
    <dbReference type="NCBI Taxonomy" id="88036"/>
    <lineage>
        <taxon>Eukaryota</taxon>
        <taxon>Viridiplantae</taxon>
        <taxon>Streptophyta</taxon>
        <taxon>Embryophyta</taxon>
        <taxon>Tracheophyta</taxon>
        <taxon>Lycopodiopsida</taxon>
        <taxon>Selaginellales</taxon>
        <taxon>Selaginellaceae</taxon>
        <taxon>Selaginella</taxon>
    </lineage>
</organism>
<dbReference type="KEGG" id="smo:SELMODRAFT_44729"/>
<protein>
    <recommendedName>
        <fullName evidence="1">Polymerase/histidinol phosphatase N-terminal domain-containing protein</fullName>
    </recommendedName>
</protein>
<dbReference type="InterPro" id="IPR003141">
    <property type="entry name" value="Pol/His_phosphatase_N"/>
</dbReference>
<dbReference type="InterPro" id="IPR016195">
    <property type="entry name" value="Pol/histidinol_Pase-like"/>
</dbReference>
<dbReference type="GO" id="GO:0035312">
    <property type="term" value="F:5'-3' DNA exonuclease activity"/>
    <property type="evidence" value="ECO:0000318"/>
    <property type="project" value="GO_Central"/>
</dbReference>
<dbReference type="FunCoup" id="D8SV00">
    <property type="interactions" value="38"/>
</dbReference>
<dbReference type="InParanoid" id="D8SV00"/>
<accession>D8SV00</accession>
<sequence>SDCLALSCLEAWSRCDGAVLVDLHCHTTCSDGLLSPPALVERAHKRGVKVLALTDHDTMAGVPAAIAAARSYGMRIIPGVEISCRYLSSSGEMGELVHVLAYYGCCGPAQGLEERLAHIREGRYARARSMVDKLRDLKKPVRWESVLEFAGDGVAPGRPHVARALVQAGHVSSVGEAFHKYLHDGGPAYSNGSELPAGEAVELIRETGGIAVLAHPWSLKNPLDVVKQLKDAGLHGMEVYKSSGRDKAFADLADAYHLVKLGGSDFHGTGAADETDLGKVEVPAKALHEFLRAGDPVWLDSVMSILSSF</sequence>
<dbReference type="Gene3D" id="1.10.150.650">
    <property type="match status" value="1"/>
</dbReference>
<proteinExistence type="predicted"/>
<dbReference type="Proteomes" id="UP000001514">
    <property type="component" value="Unassembled WGS sequence"/>
</dbReference>
<evidence type="ECO:0000313" key="3">
    <source>
        <dbReference type="Proteomes" id="UP000001514"/>
    </source>
</evidence>
<dbReference type="eggNOG" id="ENOG502QUA5">
    <property type="taxonomic scope" value="Eukaryota"/>
</dbReference>